<protein>
    <submittedName>
        <fullName evidence="1">Uncharacterized protein</fullName>
    </submittedName>
</protein>
<organism evidence="1 2">
    <name type="scientific">Acinetobacter ursingii</name>
    <dbReference type="NCBI Taxonomy" id="108980"/>
    <lineage>
        <taxon>Bacteria</taxon>
        <taxon>Pseudomonadati</taxon>
        <taxon>Pseudomonadota</taxon>
        <taxon>Gammaproteobacteria</taxon>
        <taxon>Moraxellales</taxon>
        <taxon>Moraxellaceae</taxon>
        <taxon>Acinetobacter</taxon>
    </lineage>
</organism>
<name>A0A3D2SMM9_9GAMM</name>
<dbReference type="Proteomes" id="UP000263596">
    <property type="component" value="Unassembled WGS sequence"/>
</dbReference>
<dbReference type="EMBL" id="DPVE01000196">
    <property type="protein sequence ID" value="HCK30707.1"/>
    <property type="molecule type" value="Genomic_DNA"/>
</dbReference>
<proteinExistence type="predicted"/>
<gene>
    <name evidence="1" type="ORF">DHW29_11325</name>
</gene>
<accession>A0A3D2SMM9</accession>
<reference evidence="1 2" key="1">
    <citation type="journal article" date="2018" name="Nat. Biotechnol.">
        <title>A standardized bacterial taxonomy based on genome phylogeny substantially revises the tree of life.</title>
        <authorList>
            <person name="Parks D.H."/>
            <person name="Chuvochina M."/>
            <person name="Waite D.W."/>
            <person name="Rinke C."/>
            <person name="Skarshewski A."/>
            <person name="Chaumeil P.A."/>
            <person name="Hugenholtz P."/>
        </authorList>
    </citation>
    <scope>NUCLEOTIDE SEQUENCE [LARGE SCALE GENOMIC DNA]</scope>
    <source>
        <strain evidence="1">UBA9669</strain>
    </source>
</reference>
<sequence length="183" mass="21252">MRKWMYFLLIIAVAWGAWTTWIKPAPDIQTFSSDHNIHIQQLQPYEGTFRVLSREDYHTGREAQFSPMDIAVGWSEMANPSIYKQINISQGNRWYHWRIDSIPPISLNDIATHSANMHLVPATPEIAKQLQQLKKDDLVFLKGALIEIQSSDGWRWRSSLSREDTGAGACELMRVDKIIWREQ</sequence>
<evidence type="ECO:0000313" key="2">
    <source>
        <dbReference type="Proteomes" id="UP000263596"/>
    </source>
</evidence>
<comment type="caution">
    <text evidence="1">The sequence shown here is derived from an EMBL/GenBank/DDBJ whole genome shotgun (WGS) entry which is preliminary data.</text>
</comment>
<dbReference type="RefSeq" id="WP_049176387.1">
    <property type="nucleotide sequence ID" value="NZ_BKFK01000013.1"/>
</dbReference>
<dbReference type="AlphaFoldDB" id="A0A3D2SMM9"/>
<evidence type="ECO:0000313" key="1">
    <source>
        <dbReference type="EMBL" id="HCK30707.1"/>
    </source>
</evidence>